<feature type="compositionally biased region" description="Basic and acidic residues" evidence="1">
    <location>
        <begin position="193"/>
        <end position="204"/>
    </location>
</feature>
<reference evidence="3" key="1">
    <citation type="submission" date="2020-11" db="EMBL/GenBank/DDBJ databases">
        <authorList>
            <person name="Tran Van P."/>
        </authorList>
    </citation>
    <scope>NUCLEOTIDE SEQUENCE</scope>
</reference>
<sequence>MKFVKSIRDDGVFYCFTAFPGQSNPTDGLHCVMRLERDAVKETRFSALAVTHLYVICGECLVTAENGKQKKSVETGHEILIPAHTRYQIENKSISGELPVMISCPDEQIVIELTDDKNFIICKYESNAHNFLYPRPQLRPKYSQSSRSLLMDSCLLPIAPKLEFQIINTITQEVNECDTDKDIDTYESNSVESHPESEDNSLRF</sequence>
<keyword evidence="4" id="KW-1185">Reference proteome</keyword>
<organism evidence="3">
    <name type="scientific">Oppiella nova</name>
    <dbReference type="NCBI Taxonomy" id="334625"/>
    <lineage>
        <taxon>Eukaryota</taxon>
        <taxon>Metazoa</taxon>
        <taxon>Ecdysozoa</taxon>
        <taxon>Arthropoda</taxon>
        <taxon>Chelicerata</taxon>
        <taxon>Arachnida</taxon>
        <taxon>Acari</taxon>
        <taxon>Acariformes</taxon>
        <taxon>Sarcoptiformes</taxon>
        <taxon>Oribatida</taxon>
        <taxon>Brachypylina</taxon>
        <taxon>Oppioidea</taxon>
        <taxon>Oppiidae</taxon>
        <taxon>Oppiella</taxon>
    </lineage>
</organism>
<dbReference type="AlphaFoldDB" id="A0A7R9QXG0"/>
<accession>A0A7R9QXG0</accession>
<dbReference type="Gene3D" id="2.60.120.10">
    <property type="entry name" value="Jelly Rolls"/>
    <property type="match status" value="1"/>
</dbReference>
<name>A0A7R9QXG0_9ACAR</name>
<dbReference type="EMBL" id="CAJPVJ010023204">
    <property type="protein sequence ID" value="CAG2178442.1"/>
    <property type="molecule type" value="Genomic_DNA"/>
</dbReference>
<dbReference type="EMBL" id="OC938029">
    <property type="protein sequence ID" value="CAD7661306.1"/>
    <property type="molecule type" value="Genomic_DNA"/>
</dbReference>
<evidence type="ECO:0000313" key="4">
    <source>
        <dbReference type="Proteomes" id="UP000728032"/>
    </source>
</evidence>
<feature type="domain" description="Spermatogenesis-associated protein 6 N-terminal" evidence="2">
    <location>
        <begin position="106"/>
        <end position="167"/>
    </location>
</feature>
<evidence type="ECO:0000313" key="3">
    <source>
        <dbReference type="EMBL" id="CAD7661306.1"/>
    </source>
</evidence>
<dbReference type="Proteomes" id="UP000728032">
    <property type="component" value="Unassembled WGS sequence"/>
</dbReference>
<gene>
    <name evidence="3" type="ORF">ONB1V03_LOCUS17867</name>
</gene>
<proteinExistence type="predicted"/>
<evidence type="ECO:0000256" key="1">
    <source>
        <dbReference type="SAM" id="MobiDB-lite"/>
    </source>
</evidence>
<dbReference type="InterPro" id="IPR014710">
    <property type="entry name" value="RmlC-like_jellyroll"/>
</dbReference>
<evidence type="ECO:0000259" key="2">
    <source>
        <dbReference type="Pfam" id="PF14909"/>
    </source>
</evidence>
<dbReference type="OrthoDB" id="5963614at2759"/>
<feature type="region of interest" description="Disordered" evidence="1">
    <location>
        <begin position="185"/>
        <end position="204"/>
    </location>
</feature>
<protein>
    <recommendedName>
        <fullName evidence="2">Spermatogenesis-associated protein 6 N-terminal domain-containing protein</fullName>
    </recommendedName>
</protein>
<dbReference type="InterPro" id="IPR032732">
    <property type="entry name" value="SPATA6_N"/>
</dbReference>
<dbReference type="Pfam" id="PF14909">
    <property type="entry name" value="SPATA6"/>
    <property type="match status" value="1"/>
</dbReference>